<feature type="domain" description="DUF4939" evidence="1">
    <location>
        <begin position="38"/>
        <end position="95"/>
    </location>
</feature>
<dbReference type="VEuPathDB" id="FungiDB:VP01_4754g3"/>
<accession>A0A0L6UNN1</accession>
<proteinExistence type="predicted"/>
<dbReference type="EMBL" id="LAVV01009894">
    <property type="protein sequence ID" value="KNZ49837.1"/>
    <property type="molecule type" value="Genomic_DNA"/>
</dbReference>
<reference evidence="2" key="1">
    <citation type="submission" date="2015-08" db="EMBL/GenBank/DDBJ databases">
        <title>Next Generation Sequencing and Analysis of the Genome of Puccinia sorghi L Schw, the Causal Agent of Maize Common Rust.</title>
        <authorList>
            <person name="Rochi L."/>
            <person name="Burguener G."/>
            <person name="Darino M."/>
            <person name="Turjanski A."/>
            <person name="Kreff E."/>
            <person name="Dieguez M.J."/>
            <person name="Sacco F."/>
        </authorList>
    </citation>
    <scope>NUCLEOTIDE SEQUENCE [LARGE SCALE GENOMIC DNA]</scope>
    <source>
        <strain evidence="2">RO10H11247</strain>
    </source>
</reference>
<name>A0A0L6UNN1_9BASI</name>
<keyword evidence="3" id="KW-1185">Reference proteome</keyword>
<gene>
    <name evidence="2" type="ORF">VP01_4754g3</name>
</gene>
<evidence type="ECO:0000313" key="2">
    <source>
        <dbReference type="EMBL" id="KNZ49837.1"/>
    </source>
</evidence>
<dbReference type="AlphaFoldDB" id="A0A0L6UNN1"/>
<dbReference type="InterPro" id="IPR032549">
    <property type="entry name" value="DUF4939"/>
</dbReference>
<comment type="caution">
    <text evidence="2">The sequence shown here is derived from an EMBL/GenBank/DDBJ whole genome shotgun (WGS) entry which is preliminary data.</text>
</comment>
<protein>
    <recommendedName>
        <fullName evidence="1">DUF4939 domain-containing protein</fullName>
    </recommendedName>
</protein>
<evidence type="ECO:0000313" key="3">
    <source>
        <dbReference type="Proteomes" id="UP000037035"/>
    </source>
</evidence>
<dbReference type="OrthoDB" id="3268055at2759"/>
<organism evidence="2 3">
    <name type="scientific">Puccinia sorghi</name>
    <dbReference type="NCBI Taxonomy" id="27349"/>
    <lineage>
        <taxon>Eukaryota</taxon>
        <taxon>Fungi</taxon>
        <taxon>Dikarya</taxon>
        <taxon>Basidiomycota</taxon>
        <taxon>Pucciniomycotina</taxon>
        <taxon>Pucciniomycetes</taxon>
        <taxon>Pucciniales</taxon>
        <taxon>Pucciniaceae</taxon>
        <taxon>Puccinia</taxon>
    </lineage>
</organism>
<dbReference type="Pfam" id="PF16297">
    <property type="entry name" value="DUF4939"/>
    <property type="match status" value="1"/>
</dbReference>
<sequence length="149" mass="16811">MAVVTEERRLRQLAKIELRNICGNPPPCAPSSTAHLLVHLPERFDGTHGPAAQAFLQQTGLYCLAHPDRFPDDRSKIIFMLTKLSGNTTKWAQPLNQRCKGKAQKALRTFNHSGNVESYTKQLNVHAYDSAWSDNILVSLYRGRLKENI</sequence>
<evidence type="ECO:0000259" key="1">
    <source>
        <dbReference type="Pfam" id="PF16297"/>
    </source>
</evidence>
<dbReference type="Proteomes" id="UP000037035">
    <property type="component" value="Unassembled WGS sequence"/>
</dbReference>